<evidence type="ECO:0000313" key="2">
    <source>
        <dbReference type="Proteomes" id="UP001259832"/>
    </source>
</evidence>
<dbReference type="EMBL" id="JASMQC010000058">
    <property type="protein sequence ID" value="KAK1928691.1"/>
    <property type="molecule type" value="Genomic_DNA"/>
</dbReference>
<dbReference type="AlphaFoldDB" id="A0AAD9FYV4"/>
<dbReference type="Proteomes" id="UP001259832">
    <property type="component" value="Unassembled WGS sequence"/>
</dbReference>
<protein>
    <submittedName>
        <fullName evidence="1">Uncharacterized protein</fullName>
    </submittedName>
</protein>
<evidence type="ECO:0000313" key="1">
    <source>
        <dbReference type="EMBL" id="KAK1928691.1"/>
    </source>
</evidence>
<keyword evidence="2" id="KW-1185">Reference proteome</keyword>
<gene>
    <name evidence="1" type="ORF">P3T76_015794</name>
</gene>
<proteinExistence type="predicted"/>
<comment type="caution">
    <text evidence="1">The sequence shown here is derived from an EMBL/GenBank/DDBJ whole genome shotgun (WGS) entry which is preliminary data.</text>
</comment>
<name>A0AAD9FYV4_9STRA</name>
<accession>A0AAD9FYV4</accession>
<reference evidence="1" key="1">
    <citation type="submission" date="2023-08" db="EMBL/GenBank/DDBJ databases">
        <title>Reference Genome Resource for the Citrus Pathogen Phytophthora citrophthora.</title>
        <authorList>
            <person name="Moller H."/>
            <person name="Coetzee B."/>
            <person name="Rose L.J."/>
            <person name="Van Niekerk J.M."/>
        </authorList>
    </citation>
    <scope>NUCLEOTIDE SEQUENCE</scope>
    <source>
        <strain evidence="1">STE-U-9442</strain>
    </source>
</reference>
<organism evidence="1 2">
    <name type="scientific">Phytophthora citrophthora</name>
    <dbReference type="NCBI Taxonomy" id="4793"/>
    <lineage>
        <taxon>Eukaryota</taxon>
        <taxon>Sar</taxon>
        <taxon>Stramenopiles</taxon>
        <taxon>Oomycota</taxon>
        <taxon>Peronosporomycetes</taxon>
        <taxon>Peronosporales</taxon>
        <taxon>Peronosporaceae</taxon>
        <taxon>Phytophthora</taxon>
    </lineage>
</organism>
<sequence length="496" mass="56955">MLRPLSPPLHPPALRMGLLSSKVLTFDEFLLKEERFVLEDLDIIQPIPILLAPEETTSEYEQAFEEYLQARNVPLTSMESSPHVERLFRLDFANLRFMGFRRRNLKSWIGFNSSFSNHDLHKISSVNQGYRGLRSRDELLAQTVVSLPVFLSAMADFGPNGHLRTDRVLRSIAVVLKPGETPEQYENNFKRWLFNKKKVKLNMLKDDPEEECRFRQCFVHAMVRDLKYRVRTPPQLGNDSRLQLPDHTLKRPRIELNVDNSDLVRGAGVEPVKVLETKEDDVLVGSDDSTLIDDRYTTDAVIHADLEILIPDIYEVGSKLLVEANKSKVDSTVRQLTQLSHRIRLNEEAIQDSLDYLENSSTDETEFARQQGKERRDGILASVIAHERKNGCVELENGVQESTGGKADTSRTCSSSEMLLSTLDKLESCFEEIRVLRIKLKNRLHWLKPTDQNRDAQFQELRVLSGTLSMKLLERAQLEVQRRPLCLQIDIASTTY</sequence>